<reference evidence="2 3" key="1">
    <citation type="submission" date="2015-01" db="EMBL/GenBank/DDBJ databases">
        <title>Evolution of Trichinella species and genotypes.</title>
        <authorList>
            <person name="Korhonen P.K."/>
            <person name="Edoardo P."/>
            <person name="Giuseppe L.R."/>
            <person name="Gasser R.B."/>
        </authorList>
    </citation>
    <scope>NUCLEOTIDE SEQUENCE [LARGE SCALE GENOMIC DNA]</scope>
    <source>
        <strain evidence="2">ISS1029</strain>
    </source>
</reference>
<organism evidence="2 3">
    <name type="scientific">Trichinella zimbabwensis</name>
    <dbReference type="NCBI Taxonomy" id="268475"/>
    <lineage>
        <taxon>Eukaryota</taxon>
        <taxon>Metazoa</taxon>
        <taxon>Ecdysozoa</taxon>
        <taxon>Nematoda</taxon>
        <taxon>Enoplea</taxon>
        <taxon>Dorylaimia</taxon>
        <taxon>Trichinellida</taxon>
        <taxon>Trichinellidae</taxon>
        <taxon>Trichinella</taxon>
    </lineage>
</organism>
<dbReference type="EMBL" id="JYDP01001609">
    <property type="protein sequence ID" value="KRY98064.1"/>
    <property type="molecule type" value="Genomic_DNA"/>
</dbReference>
<name>A0A0V1GIR1_9BILA</name>
<protein>
    <submittedName>
        <fullName evidence="2">Uncharacterized protein</fullName>
    </submittedName>
</protein>
<feature type="region of interest" description="Disordered" evidence="1">
    <location>
        <begin position="1"/>
        <end position="36"/>
    </location>
</feature>
<evidence type="ECO:0000313" key="2">
    <source>
        <dbReference type="EMBL" id="KRY98064.1"/>
    </source>
</evidence>
<proteinExistence type="predicted"/>
<dbReference type="Proteomes" id="UP000055024">
    <property type="component" value="Unassembled WGS sequence"/>
</dbReference>
<dbReference type="AlphaFoldDB" id="A0A0V1GIR1"/>
<evidence type="ECO:0000313" key="3">
    <source>
        <dbReference type="Proteomes" id="UP000055024"/>
    </source>
</evidence>
<feature type="compositionally biased region" description="Polar residues" evidence="1">
    <location>
        <begin position="1"/>
        <end position="15"/>
    </location>
</feature>
<gene>
    <name evidence="2" type="ORF">T11_11004</name>
</gene>
<keyword evidence="3" id="KW-1185">Reference proteome</keyword>
<comment type="caution">
    <text evidence="2">The sequence shown here is derived from an EMBL/GenBank/DDBJ whole genome shotgun (WGS) entry which is preliminary data.</text>
</comment>
<sequence length="36" mass="4111">MHHNQLSKLSVQFKAQQKDLHALPRPPLPPLRNAKA</sequence>
<accession>A0A0V1GIR1</accession>
<evidence type="ECO:0000256" key="1">
    <source>
        <dbReference type="SAM" id="MobiDB-lite"/>
    </source>
</evidence>